<accession>A0A2U3EK63</accession>
<evidence type="ECO:0000256" key="1">
    <source>
        <dbReference type="SAM" id="MobiDB-lite"/>
    </source>
</evidence>
<dbReference type="EMBL" id="LCWV01000003">
    <property type="protein sequence ID" value="PWI74889.1"/>
    <property type="molecule type" value="Genomic_DNA"/>
</dbReference>
<comment type="caution">
    <text evidence="2">The sequence shown here is derived from an EMBL/GenBank/DDBJ whole genome shotgun (WGS) entry which is preliminary data.</text>
</comment>
<evidence type="ECO:0000313" key="2">
    <source>
        <dbReference type="EMBL" id="PWI74889.1"/>
    </source>
</evidence>
<feature type="region of interest" description="Disordered" evidence="1">
    <location>
        <begin position="109"/>
        <end position="168"/>
    </location>
</feature>
<feature type="compositionally biased region" description="Polar residues" evidence="1">
    <location>
        <begin position="144"/>
        <end position="156"/>
    </location>
</feature>
<sequence length="212" mass="23063">MQLPTTARRRRLIHAVTHPRAIRRRCATPVPQQTNPIRSAGCEWMTRWLAATAQAFQVPAMQEPPQLRLAGADGGARAFHPPWTLCAHATHAPLFAPKPARHHLMARRDERSGEPCLLRHRHEPSPASDLGKDASLLRVASRPPSLSTEPGAQSPTVRLREPNGPAYTEGGRALNVRVRRCRPVAGAPVPGCSLAAGSVLGMPREPQRHAPA</sequence>
<protein>
    <submittedName>
        <fullName evidence="2">Uncharacterized protein</fullName>
    </submittedName>
</protein>
<dbReference type="AlphaFoldDB" id="A0A2U3EK63"/>
<organism evidence="2 3">
    <name type="scientific">Purpureocillium lilacinum</name>
    <name type="common">Paecilomyces lilacinus</name>
    <dbReference type="NCBI Taxonomy" id="33203"/>
    <lineage>
        <taxon>Eukaryota</taxon>
        <taxon>Fungi</taxon>
        <taxon>Dikarya</taxon>
        <taxon>Ascomycota</taxon>
        <taxon>Pezizomycotina</taxon>
        <taxon>Sordariomycetes</taxon>
        <taxon>Hypocreomycetidae</taxon>
        <taxon>Hypocreales</taxon>
        <taxon>Ophiocordycipitaceae</taxon>
        <taxon>Purpureocillium</taxon>
    </lineage>
</organism>
<name>A0A2U3EK63_PURLI</name>
<proteinExistence type="predicted"/>
<reference evidence="2 3" key="1">
    <citation type="journal article" date="2016" name="Front. Microbiol.">
        <title>Genome and transcriptome sequences reveal the specific parasitism of the nematophagous Purpureocillium lilacinum 36-1.</title>
        <authorList>
            <person name="Xie J."/>
            <person name="Li S."/>
            <person name="Mo C."/>
            <person name="Xiao X."/>
            <person name="Peng D."/>
            <person name="Wang G."/>
            <person name="Xiao Y."/>
        </authorList>
    </citation>
    <scope>NUCLEOTIDE SEQUENCE [LARGE SCALE GENOMIC DNA]</scope>
    <source>
        <strain evidence="2 3">36-1</strain>
    </source>
</reference>
<gene>
    <name evidence="2" type="ORF">PCL_08203</name>
</gene>
<evidence type="ECO:0000313" key="3">
    <source>
        <dbReference type="Proteomes" id="UP000245956"/>
    </source>
</evidence>
<dbReference type="Proteomes" id="UP000245956">
    <property type="component" value="Unassembled WGS sequence"/>
</dbReference>